<keyword evidence="2" id="KW-1185">Reference proteome</keyword>
<protein>
    <submittedName>
        <fullName evidence="1">Methyltransferase domain-containing protein</fullName>
    </submittedName>
</protein>
<evidence type="ECO:0000313" key="2">
    <source>
        <dbReference type="Proteomes" id="UP000446768"/>
    </source>
</evidence>
<reference evidence="1 2" key="1">
    <citation type="submission" date="2019-11" db="EMBL/GenBank/DDBJ databases">
        <title>Novel species isolated from a subtropical stream in China.</title>
        <authorList>
            <person name="Lu H."/>
        </authorList>
    </citation>
    <scope>NUCLEOTIDE SEQUENCE [LARGE SCALE GENOMIC DNA]</scope>
    <source>
        <strain evidence="1 2">FT92W</strain>
    </source>
</reference>
<comment type="caution">
    <text evidence="1">The sequence shown here is derived from an EMBL/GenBank/DDBJ whole genome shotgun (WGS) entry which is preliminary data.</text>
</comment>
<dbReference type="SUPFAM" id="SSF53335">
    <property type="entry name" value="S-adenosyl-L-methionine-dependent methyltransferases"/>
    <property type="match status" value="1"/>
</dbReference>
<dbReference type="Gene3D" id="3.40.50.150">
    <property type="entry name" value="Vaccinia Virus protein VP39"/>
    <property type="match status" value="1"/>
</dbReference>
<dbReference type="RefSeq" id="WP_371868020.1">
    <property type="nucleotide sequence ID" value="NZ_WKJJ01000011.1"/>
</dbReference>
<dbReference type="GO" id="GO:0032259">
    <property type="term" value="P:methylation"/>
    <property type="evidence" value="ECO:0007669"/>
    <property type="project" value="UniProtKB-KW"/>
</dbReference>
<dbReference type="InterPro" id="IPR029063">
    <property type="entry name" value="SAM-dependent_MTases_sf"/>
</dbReference>
<dbReference type="Proteomes" id="UP000446768">
    <property type="component" value="Unassembled WGS sequence"/>
</dbReference>
<keyword evidence="1" id="KW-0808">Transferase</keyword>
<keyword evidence="1" id="KW-0489">Methyltransferase</keyword>
<dbReference type="EMBL" id="WKJJ01000011">
    <property type="protein sequence ID" value="MRV73597.1"/>
    <property type="molecule type" value="Genomic_DNA"/>
</dbReference>
<sequence length="467" mass="52016">MYPQTQIDPVVSFVNAQGDAARGTIVNLGRRTLVMEVYNPHSIVQVSEVMTELTLRRGAANAYVGKAVVISLVNTGLTAVVSLRLIDEWRELGMVEWAPGAVRTAALDFVRDWDERDRIRSAYQIAINETRAYLTDVARWVEQADLSDALPKDGEGRLRADVFAELSEPFIVRLRGYLDDINDEAALVEETQAVAHRAFAQHALHPLVLRAPFVFRTYTKPLGYAGDYQMVNQLLDDPRQGPGTYFQIVNAAFLATPVAQAHRGRIDMLVAFLTEQADAARAAGRPFRVLNLGCGPAVEVQRFLQEYPEPHWLAFELVDFSDTTLDWTRGKLDACNAALPRPATIQYVNDSVHRLLKRPLEEGASTGEFDAVYCAGLFDYLPDKVCARLLMYFASRLRRRGRVLVANVHACTPGRHAMEHILEWYLIYRDEAGMRRLLPSDALLVRLSTGAGGVDASGYVCAEAVLP</sequence>
<evidence type="ECO:0000313" key="1">
    <source>
        <dbReference type="EMBL" id="MRV73597.1"/>
    </source>
</evidence>
<proteinExistence type="predicted"/>
<gene>
    <name evidence="1" type="ORF">GJ700_17945</name>
</gene>
<dbReference type="AlphaFoldDB" id="A0A7X2IPW6"/>
<dbReference type="GO" id="GO:0008168">
    <property type="term" value="F:methyltransferase activity"/>
    <property type="evidence" value="ECO:0007669"/>
    <property type="project" value="UniProtKB-KW"/>
</dbReference>
<organism evidence="1 2">
    <name type="scientific">Pseudoduganella rivuli</name>
    <dbReference type="NCBI Taxonomy" id="2666085"/>
    <lineage>
        <taxon>Bacteria</taxon>
        <taxon>Pseudomonadati</taxon>
        <taxon>Pseudomonadota</taxon>
        <taxon>Betaproteobacteria</taxon>
        <taxon>Burkholderiales</taxon>
        <taxon>Oxalobacteraceae</taxon>
        <taxon>Telluria group</taxon>
        <taxon>Pseudoduganella</taxon>
    </lineage>
</organism>
<accession>A0A7X2IPW6</accession>
<name>A0A7X2IPW6_9BURK</name>